<dbReference type="AlphaFoldDB" id="A0A5C4XSX0"/>
<evidence type="ECO:0000313" key="2">
    <source>
        <dbReference type="EMBL" id="TNM66469.1"/>
    </source>
</evidence>
<reference evidence="2 3" key="1">
    <citation type="submission" date="2019-06" db="EMBL/GenBank/DDBJ databases">
        <title>The draft genome of Rhizobium smilacinae PTYR-5.</title>
        <authorList>
            <person name="Liu L."/>
            <person name="Li L."/>
            <person name="Zhang X."/>
        </authorList>
    </citation>
    <scope>NUCLEOTIDE SEQUENCE [LARGE SCALE GENOMIC DNA]</scope>
    <source>
        <strain evidence="2 3">PTYR-5</strain>
    </source>
</reference>
<name>A0A5C4XSX0_9HYPH</name>
<evidence type="ECO:0000256" key="1">
    <source>
        <dbReference type="SAM" id="MobiDB-lite"/>
    </source>
</evidence>
<dbReference type="Proteomes" id="UP000311605">
    <property type="component" value="Unassembled WGS sequence"/>
</dbReference>
<evidence type="ECO:0000313" key="3">
    <source>
        <dbReference type="Proteomes" id="UP000311605"/>
    </source>
</evidence>
<sequence length="206" mass="22499">MSAFSQADALSLHGLDAGLRWEECAGKLSAMPRIEDVFADIAEKAAAGTLTFHAVNIATGEIEGIPRHAWSYLRLGLDDANVLIRSDSMSDQYRDIICDAMQLIGIWPAAAHQSDKPPTDRPDAGKEATRSKITRPAVSKASVCLWWLDEFLPKCSAQATVDTIWKAAKVALPDVSRSMVREVVEENYPSDWSKTTGPKGPRKTTS</sequence>
<protein>
    <submittedName>
        <fullName evidence="2">Uncharacterized protein</fullName>
    </submittedName>
</protein>
<organism evidence="2 3">
    <name type="scientific">Aliirhizobium smilacinae</name>
    <dbReference type="NCBI Taxonomy" id="1395944"/>
    <lineage>
        <taxon>Bacteria</taxon>
        <taxon>Pseudomonadati</taxon>
        <taxon>Pseudomonadota</taxon>
        <taxon>Alphaproteobacteria</taxon>
        <taxon>Hyphomicrobiales</taxon>
        <taxon>Rhizobiaceae</taxon>
        <taxon>Aliirhizobium</taxon>
    </lineage>
</organism>
<dbReference type="EMBL" id="VDMN01000001">
    <property type="protein sequence ID" value="TNM66469.1"/>
    <property type="molecule type" value="Genomic_DNA"/>
</dbReference>
<feature type="region of interest" description="Disordered" evidence="1">
    <location>
        <begin position="111"/>
        <end position="132"/>
    </location>
</feature>
<keyword evidence="3" id="KW-1185">Reference proteome</keyword>
<proteinExistence type="predicted"/>
<gene>
    <name evidence="2" type="ORF">FHP24_09800</name>
</gene>
<feature type="region of interest" description="Disordered" evidence="1">
    <location>
        <begin position="186"/>
        <end position="206"/>
    </location>
</feature>
<comment type="caution">
    <text evidence="2">The sequence shown here is derived from an EMBL/GenBank/DDBJ whole genome shotgun (WGS) entry which is preliminary data.</text>
</comment>
<accession>A0A5C4XSX0</accession>
<feature type="compositionally biased region" description="Basic and acidic residues" evidence="1">
    <location>
        <begin position="113"/>
        <end position="130"/>
    </location>
</feature>